<dbReference type="STRING" id="1891926.Fuma_03627"/>
<dbReference type="Pfam" id="PF02021">
    <property type="entry name" value="UPF0102"/>
    <property type="match status" value="1"/>
</dbReference>
<proteinExistence type="inferred from homology"/>
<protein>
    <recommendedName>
        <fullName evidence="2">UPF0102 protein Fuma_03627</fullName>
    </recommendedName>
</protein>
<dbReference type="PANTHER" id="PTHR34039:SF1">
    <property type="entry name" value="UPF0102 PROTEIN YRAN"/>
    <property type="match status" value="1"/>
</dbReference>
<dbReference type="KEGG" id="fmr:Fuma_03627"/>
<comment type="similarity">
    <text evidence="1 2">Belongs to the UPF0102 family.</text>
</comment>
<evidence type="ECO:0000313" key="3">
    <source>
        <dbReference type="EMBL" id="APZ94009.1"/>
    </source>
</evidence>
<dbReference type="SUPFAM" id="SSF52980">
    <property type="entry name" value="Restriction endonuclease-like"/>
    <property type="match status" value="1"/>
</dbReference>
<dbReference type="InterPro" id="IPR011335">
    <property type="entry name" value="Restrct_endonuc-II-like"/>
</dbReference>
<dbReference type="Gene3D" id="3.40.1350.10">
    <property type="match status" value="1"/>
</dbReference>
<dbReference type="GO" id="GO:0003676">
    <property type="term" value="F:nucleic acid binding"/>
    <property type="evidence" value="ECO:0007669"/>
    <property type="project" value="InterPro"/>
</dbReference>
<dbReference type="HAMAP" id="MF_00048">
    <property type="entry name" value="UPF0102"/>
    <property type="match status" value="1"/>
</dbReference>
<dbReference type="OrthoDB" id="9802516at2"/>
<evidence type="ECO:0000256" key="2">
    <source>
        <dbReference type="HAMAP-Rule" id="MF_00048"/>
    </source>
</evidence>
<keyword evidence="4" id="KW-1185">Reference proteome</keyword>
<dbReference type="PANTHER" id="PTHR34039">
    <property type="entry name" value="UPF0102 PROTEIN YRAN"/>
    <property type="match status" value="1"/>
</dbReference>
<reference evidence="3 4" key="1">
    <citation type="journal article" date="2016" name="Front. Microbiol.">
        <title>Fuerstia marisgermanicae gen. nov., sp. nov., an Unusual Member of the Phylum Planctomycetes from the German Wadden Sea.</title>
        <authorList>
            <person name="Kohn T."/>
            <person name="Heuer A."/>
            <person name="Jogler M."/>
            <person name="Vollmers J."/>
            <person name="Boedeker C."/>
            <person name="Bunk B."/>
            <person name="Rast P."/>
            <person name="Borchert D."/>
            <person name="Glockner I."/>
            <person name="Freese H.M."/>
            <person name="Klenk H.P."/>
            <person name="Overmann J."/>
            <person name="Kaster A.K."/>
            <person name="Rohde M."/>
            <person name="Wiegand S."/>
            <person name="Jogler C."/>
        </authorList>
    </citation>
    <scope>NUCLEOTIDE SEQUENCE [LARGE SCALE GENOMIC DNA]</scope>
    <source>
        <strain evidence="3 4">NH11</strain>
    </source>
</reference>
<dbReference type="AlphaFoldDB" id="A0A1P8WIW7"/>
<evidence type="ECO:0000313" key="4">
    <source>
        <dbReference type="Proteomes" id="UP000187735"/>
    </source>
</evidence>
<sequence>MKRFLHKLLGDNGEKAAARFLKGKGYRILARQYRNQFGEIDLIAMDRKQIVFVEVKTRTSTNSGQPFEAVDRRKQQKLTNLALAWLKKHKRLEHSGRFDIVSVVWPKDSKQPDIQHFENAFEATGHGQFYS</sequence>
<evidence type="ECO:0000256" key="1">
    <source>
        <dbReference type="ARBA" id="ARBA00006738"/>
    </source>
</evidence>
<organism evidence="3 4">
    <name type="scientific">Fuerstiella marisgermanici</name>
    <dbReference type="NCBI Taxonomy" id="1891926"/>
    <lineage>
        <taxon>Bacteria</taxon>
        <taxon>Pseudomonadati</taxon>
        <taxon>Planctomycetota</taxon>
        <taxon>Planctomycetia</taxon>
        <taxon>Planctomycetales</taxon>
        <taxon>Planctomycetaceae</taxon>
        <taxon>Fuerstiella</taxon>
    </lineage>
</organism>
<dbReference type="Proteomes" id="UP000187735">
    <property type="component" value="Chromosome"/>
</dbReference>
<name>A0A1P8WIW7_9PLAN</name>
<dbReference type="NCBIfam" id="NF009150">
    <property type="entry name" value="PRK12497.1-3"/>
    <property type="match status" value="1"/>
</dbReference>
<accession>A0A1P8WIW7</accession>
<dbReference type="InterPro" id="IPR011856">
    <property type="entry name" value="tRNA_endonuc-like_dom_sf"/>
</dbReference>
<dbReference type="NCBIfam" id="TIGR00252">
    <property type="entry name" value="YraN family protein"/>
    <property type="match status" value="1"/>
</dbReference>
<dbReference type="InterPro" id="IPR003509">
    <property type="entry name" value="UPF0102_YraN-like"/>
</dbReference>
<dbReference type="RefSeq" id="WP_077025380.1">
    <property type="nucleotide sequence ID" value="NZ_CP017641.1"/>
</dbReference>
<gene>
    <name evidence="3" type="ORF">Fuma_03627</name>
</gene>
<dbReference type="EMBL" id="CP017641">
    <property type="protein sequence ID" value="APZ94009.1"/>
    <property type="molecule type" value="Genomic_DNA"/>
</dbReference>
<dbReference type="CDD" id="cd20736">
    <property type="entry name" value="PoNe_Nuclease"/>
    <property type="match status" value="1"/>
</dbReference>
<dbReference type="NCBIfam" id="NF009154">
    <property type="entry name" value="PRK12497.3-3"/>
    <property type="match status" value="1"/>
</dbReference>